<evidence type="ECO:0000259" key="5">
    <source>
        <dbReference type="PROSITE" id="PS51063"/>
    </source>
</evidence>
<dbReference type="SUPFAM" id="SSF51206">
    <property type="entry name" value="cAMP-binding domain-like"/>
    <property type="match status" value="1"/>
</dbReference>
<dbReference type="KEGG" id="meti:DK427_00875"/>
<evidence type="ECO:0000256" key="2">
    <source>
        <dbReference type="ARBA" id="ARBA00023125"/>
    </source>
</evidence>
<gene>
    <name evidence="6" type="ORF">DK427_00875</name>
</gene>
<dbReference type="RefSeq" id="WP_109949616.1">
    <property type="nucleotide sequence ID" value="NZ_CP029551.1"/>
</dbReference>
<dbReference type="Pfam" id="PF00027">
    <property type="entry name" value="cNMP_binding"/>
    <property type="match status" value="1"/>
</dbReference>
<sequence>MPRHFLRKLELYTHLSAADREALESAVGEKRRRVGPREDIVREGDHTGHVNLVLEGWACRYKQLEDGRRQIVALFVPGDLCDTHIDVLREMDHAIGTLTPATYAEVSRDTLGAIAARHPRIMQALWWDTLVSASIQREWTVNLGQRSASERLGHLLCELFLRLRGVGLTEGNHCVLPTTQADLADAMGLSTVHINRTLQDLRRAGLIVLKGRNLTIPDLAALQAASLFTPNYLHFDHIGRHLDAVEPVAV</sequence>
<organism evidence="6 7">
    <name type="scientific">Methylobacterium radiodurans</name>
    <dbReference type="NCBI Taxonomy" id="2202828"/>
    <lineage>
        <taxon>Bacteria</taxon>
        <taxon>Pseudomonadati</taxon>
        <taxon>Pseudomonadota</taxon>
        <taxon>Alphaproteobacteria</taxon>
        <taxon>Hyphomicrobiales</taxon>
        <taxon>Methylobacteriaceae</taxon>
        <taxon>Methylobacterium</taxon>
    </lineage>
</organism>
<dbReference type="InterPro" id="IPR036390">
    <property type="entry name" value="WH_DNA-bd_sf"/>
</dbReference>
<feature type="domain" description="Cyclic nucleotide-binding" evidence="4">
    <location>
        <begin position="11"/>
        <end position="79"/>
    </location>
</feature>
<feature type="domain" description="HTH crp-type" evidence="5">
    <location>
        <begin position="146"/>
        <end position="220"/>
    </location>
</feature>
<dbReference type="GO" id="GO:0006355">
    <property type="term" value="P:regulation of DNA-templated transcription"/>
    <property type="evidence" value="ECO:0007669"/>
    <property type="project" value="InterPro"/>
</dbReference>
<keyword evidence="3" id="KW-0804">Transcription</keyword>
<dbReference type="InterPro" id="IPR014710">
    <property type="entry name" value="RmlC-like_jellyroll"/>
</dbReference>
<dbReference type="Pfam" id="PF13545">
    <property type="entry name" value="HTH_Crp_2"/>
    <property type="match status" value="1"/>
</dbReference>
<dbReference type="SUPFAM" id="SSF46785">
    <property type="entry name" value="Winged helix' DNA-binding domain"/>
    <property type="match status" value="1"/>
</dbReference>
<reference evidence="6 7" key="1">
    <citation type="submission" date="2018-05" db="EMBL/GenBank/DDBJ databases">
        <title>Complete Genome Sequence of Methylobacterium sp. 17Sr1-43.</title>
        <authorList>
            <person name="Srinivasan S."/>
        </authorList>
    </citation>
    <scope>NUCLEOTIDE SEQUENCE [LARGE SCALE GENOMIC DNA]</scope>
    <source>
        <strain evidence="6 7">17Sr1-43</strain>
    </source>
</reference>
<dbReference type="PROSITE" id="PS50042">
    <property type="entry name" value="CNMP_BINDING_3"/>
    <property type="match status" value="1"/>
</dbReference>
<dbReference type="CDD" id="cd00038">
    <property type="entry name" value="CAP_ED"/>
    <property type="match status" value="1"/>
</dbReference>
<dbReference type="AlphaFoldDB" id="A0A2U8VLE8"/>
<dbReference type="InterPro" id="IPR000595">
    <property type="entry name" value="cNMP-bd_dom"/>
</dbReference>
<evidence type="ECO:0000259" key="4">
    <source>
        <dbReference type="PROSITE" id="PS50042"/>
    </source>
</evidence>
<dbReference type="EMBL" id="CP029551">
    <property type="protein sequence ID" value="AWN34475.1"/>
    <property type="molecule type" value="Genomic_DNA"/>
</dbReference>
<dbReference type="OrthoDB" id="7584044at2"/>
<dbReference type="Proteomes" id="UP000246058">
    <property type="component" value="Chromosome"/>
</dbReference>
<dbReference type="InterPro" id="IPR018490">
    <property type="entry name" value="cNMP-bd_dom_sf"/>
</dbReference>
<dbReference type="PROSITE" id="PS51063">
    <property type="entry name" value="HTH_CRP_2"/>
    <property type="match status" value="1"/>
</dbReference>
<proteinExistence type="predicted"/>
<protein>
    <submittedName>
        <fullName evidence="6">Cyclic nucleotide-binding protein</fullName>
    </submittedName>
</protein>
<dbReference type="GO" id="GO:0003677">
    <property type="term" value="F:DNA binding"/>
    <property type="evidence" value="ECO:0007669"/>
    <property type="project" value="UniProtKB-KW"/>
</dbReference>
<keyword evidence="2" id="KW-0238">DNA-binding</keyword>
<name>A0A2U8VLE8_9HYPH</name>
<evidence type="ECO:0000256" key="1">
    <source>
        <dbReference type="ARBA" id="ARBA00023015"/>
    </source>
</evidence>
<evidence type="ECO:0000313" key="7">
    <source>
        <dbReference type="Proteomes" id="UP000246058"/>
    </source>
</evidence>
<dbReference type="InterPro" id="IPR012318">
    <property type="entry name" value="HTH_CRP"/>
</dbReference>
<keyword evidence="1" id="KW-0805">Transcription regulation</keyword>
<accession>A0A2U8VLE8</accession>
<dbReference type="SMART" id="SM00419">
    <property type="entry name" value="HTH_CRP"/>
    <property type="match status" value="1"/>
</dbReference>
<dbReference type="Gene3D" id="1.10.10.10">
    <property type="entry name" value="Winged helix-like DNA-binding domain superfamily/Winged helix DNA-binding domain"/>
    <property type="match status" value="1"/>
</dbReference>
<dbReference type="InterPro" id="IPR036388">
    <property type="entry name" value="WH-like_DNA-bd_sf"/>
</dbReference>
<dbReference type="Gene3D" id="2.60.120.10">
    <property type="entry name" value="Jelly Rolls"/>
    <property type="match status" value="1"/>
</dbReference>
<evidence type="ECO:0000313" key="6">
    <source>
        <dbReference type="EMBL" id="AWN34475.1"/>
    </source>
</evidence>
<dbReference type="SMART" id="SM00100">
    <property type="entry name" value="cNMP"/>
    <property type="match status" value="1"/>
</dbReference>
<evidence type="ECO:0000256" key="3">
    <source>
        <dbReference type="ARBA" id="ARBA00023163"/>
    </source>
</evidence>
<keyword evidence="7" id="KW-1185">Reference proteome</keyword>